<dbReference type="InterPro" id="IPR004046">
    <property type="entry name" value="GST_C"/>
</dbReference>
<dbReference type="EC" id="2.5.1.18" evidence="1"/>
<dbReference type="SUPFAM" id="SSF52833">
    <property type="entry name" value="Thioredoxin-like"/>
    <property type="match status" value="1"/>
</dbReference>
<dbReference type="Pfam" id="PF00043">
    <property type="entry name" value="GST_C"/>
    <property type="match status" value="1"/>
</dbReference>
<dbReference type="Gene3D" id="1.20.1050.10">
    <property type="match status" value="1"/>
</dbReference>
<dbReference type="InterPro" id="IPR034345">
    <property type="entry name" value="Gtt2-like_N"/>
</dbReference>
<reference evidence="6 7" key="1">
    <citation type="submission" date="2015-08" db="EMBL/GenBank/DDBJ databases">
        <title>Investigation of the bacterial diversity of lava forest soil.</title>
        <authorList>
            <person name="Lee J.S."/>
        </authorList>
    </citation>
    <scope>NUCLEOTIDE SEQUENCE [LARGE SCALE GENOMIC DNA]</scope>
    <source>
        <strain evidence="6 7">GJW-30</strain>
    </source>
</reference>
<dbReference type="KEGG" id="vgo:GJW-30_1_03733"/>
<dbReference type="PANTHER" id="PTHR43900">
    <property type="entry name" value="GLUTATHIONE S-TRANSFERASE RHO"/>
    <property type="match status" value="1"/>
</dbReference>
<dbReference type="PANTHER" id="PTHR43900:SF97">
    <property type="entry name" value="GLUTATHIONE TRANSFERASE"/>
    <property type="match status" value="1"/>
</dbReference>
<dbReference type="EMBL" id="AP014946">
    <property type="protein sequence ID" value="BAT61176.1"/>
    <property type="molecule type" value="Genomic_DNA"/>
</dbReference>
<dbReference type="InterPro" id="IPR036282">
    <property type="entry name" value="Glutathione-S-Trfase_C_sf"/>
</dbReference>
<evidence type="ECO:0000256" key="2">
    <source>
        <dbReference type="ARBA" id="ARBA00022679"/>
    </source>
</evidence>
<dbReference type="RefSeq" id="WP_096357907.1">
    <property type="nucleotide sequence ID" value="NZ_AP014946.1"/>
</dbReference>
<dbReference type="SFLD" id="SFLDS00019">
    <property type="entry name" value="Glutathione_Transferase_(cytos"/>
    <property type="match status" value="1"/>
</dbReference>
<evidence type="ECO:0000259" key="5">
    <source>
        <dbReference type="PROSITE" id="PS50405"/>
    </source>
</evidence>
<dbReference type="InterPro" id="IPR010987">
    <property type="entry name" value="Glutathione-S-Trfase_C-like"/>
</dbReference>
<protein>
    <recommendedName>
        <fullName evidence="1">glutathione transferase</fullName>
        <ecNumber evidence="1">2.5.1.18</ecNumber>
    </recommendedName>
</protein>
<dbReference type="CDD" id="cd03182">
    <property type="entry name" value="GST_C_GTT2_like"/>
    <property type="match status" value="1"/>
</dbReference>
<feature type="domain" description="GST C-terminal" evidence="5">
    <location>
        <begin position="86"/>
        <end position="203"/>
    </location>
</feature>
<evidence type="ECO:0000259" key="4">
    <source>
        <dbReference type="PROSITE" id="PS50404"/>
    </source>
</evidence>
<evidence type="ECO:0000256" key="1">
    <source>
        <dbReference type="ARBA" id="ARBA00012452"/>
    </source>
</evidence>
<accession>A0A0S3PZ16</accession>
<sequence>MKLYDAGRAPNPRRVRVFLAEKGLSIETEQVDLANKQHKSPEFTAINPIQRVPVLILDDGTAIAESIAICRYFEALRPDPPLFGRSALEIAIVEMWQRRIEMNFLNSIANVFRHLHPAMAEMEQPQVAQWGEANKPRVIEFLSVLDAQLKDNVFVAGEHYSVADISGMIAVDFMKVAKLSVPPALKNVARWYAQVSERPSAKA</sequence>
<dbReference type="AlphaFoldDB" id="A0A0S3PZ16"/>
<proteinExistence type="inferred from homology"/>
<evidence type="ECO:0000256" key="3">
    <source>
        <dbReference type="RuleBase" id="RU003494"/>
    </source>
</evidence>
<name>A0A0S3PZ16_9BRAD</name>
<dbReference type="SUPFAM" id="SSF47616">
    <property type="entry name" value="GST C-terminal domain-like"/>
    <property type="match status" value="1"/>
</dbReference>
<gene>
    <name evidence="6" type="primary">gstB_5</name>
    <name evidence="6" type="ORF">GJW-30_1_03733</name>
</gene>
<dbReference type="Proteomes" id="UP000236884">
    <property type="component" value="Chromosome"/>
</dbReference>
<dbReference type="PROSITE" id="PS50405">
    <property type="entry name" value="GST_CTER"/>
    <property type="match status" value="1"/>
</dbReference>
<dbReference type="CDD" id="cd03051">
    <property type="entry name" value="GST_N_GTT2_like"/>
    <property type="match status" value="1"/>
</dbReference>
<feature type="domain" description="GST N-terminal" evidence="4">
    <location>
        <begin position="1"/>
        <end position="81"/>
    </location>
</feature>
<dbReference type="GO" id="GO:0004364">
    <property type="term" value="F:glutathione transferase activity"/>
    <property type="evidence" value="ECO:0007669"/>
    <property type="project" value="UniProtKB-EC"/>
</dbReference>
<dbReference type="GO" id="GO:0043295">
    <property type="term" value="F:glutathione binding"/>
    <property type="evidence" value="ECO:0007669"/>
    <property type="project" value="TreeGrafter"/>
</dbReference>
<dbReference type="GO" id="GO:0005737">
    <property type="term" value="C:cytoplasm"/>
    <property type="evidence" value="ECO:0007669"/>
    <property type="project" value="TreeGrafter"/>
</dbReference>
<dbReference type="Pfam" id="PF02798">
    <property type="entry name" value="GST_N"/>
    <property type="match status" value="1"/>
</dbReference>
<dbReference type="InterPro" id="IPR036249">
    <property type="entry name" value="Thioredoxin-like_sf"/>
</dbReference>
<dbReference type="InterPro" id="IPR034346">
    <property type="entry name" value="Gtt2-like_C"/>
</dbReference>
<dbReference type="OrthoDB" id="5293590at2"/>
<evidence type="ECO:0000313" key="7">
    <source>
        <dbReference type="Proteomes" id="UP000236884"/>
    </source>
</evidence>
<dbReference type="SFLD" id="SFLDG00358">
    <property type="entry name" value="Main_(cytGST)"/>
    <property type="match status" value="1"/>
</dbReference>
<keyword evidence="2 6" id="KW-0808">Transferase</keyword>
<evidence type="ECO:0000313" key="6">
    <source>
        <dbReference type="EMBL" id="BAT61176.1"/>
    </source>
</evidence>
<dbReference type="PROSITE" id="PS50404">
    <property type="entry name" value="GST_NTER"/>
    <property type="match status" value="1"/>
</dbReference>
<comment type="similarity">
    <text evidence="3">Belongs to the GST superfamily.</text>
</comment>
<dbReference type="InterPro" id="IPR004045">
    <property type="entry name" value="Glutathione_S-Trfase_N"/>
</dbReference>
<dbReference type="Gene3D" id="3.40.30.10">
    <property type="entry name" value="Glutaredoxin"/>
    <property type="match status" value="1"/>
</dbReference>
<dbReference type="InterPro" id="IPR040079">
    <property type="entry name" value="Glutathione_S-Trfase"/>
</dbReference>
<keyword evidence="7" id="KW-1185">Reference proteome</keyword>
<organism evidence="6 7">
    <name type="scientific">Variibacter gotjawalensis</name>
    <dbReference type="NCBI Taxonomy" id="1333996"/>
    <lineage>
        <taxon>Bacteria</taxon>
        <taxon>Pseudomonadati</taxon>
        <taxon>Pseudomonadota</taxon>
        <taxon>Alphaproteobacteria</taxon>
        <taxon>Hyphomicrobiales</taxon>
        <taxon>Nitrobacteraceae</taxon>
        <taxon>Variibacter</taxon>
    </lineage>
</organism>